<proteinExistence type="predicted"/>
<sequence>MRSLPQPTPAAGRVYGRFSSRIHSSRFEDADTESLLELKRERRTLSDFATRVSERTDSEPAFDGSTPVVSRLLTAQRQLFVRLPCLTTFALHKLNCVLHNCTYF</sequence>
<dbReference type="AlphaFoldDB" id="A0A4D6HNI2"/>
<gene>
    <name evidence="1" type="ORF">DV706_14275</name>
</gene>
<evidence type="ECO:0000313" key="1">
    <source>
        <dbReference type="EMBL" id="QCC55533.1"/>
    </source>
</evidence>
<dbReference type="KEGG" id="nbg:DV706_14275"/>
<evidence type="ECO:0000313" key="2">
    <source>
        <dbReference type="Proteomes" id="UP000296822"/>
    </source>
</evidence>
<dbReference type="Proteomes" id="UP000296822">
    <property type="component" value="Chromosome"/>
</dbReference>
<reference evidence="1 2" key="1">
    <citation type="journal article" date="2019" name="Nat. Commun.">
        <title>A new type of DNA phosphorothioation-based antiviral system in archaea.</title>
        <authorList>
            <person name="Xiong L."/>
            <person name="Liu S."/>
            <person name="Chen S."/>
            <person name="Xiao Y."/>
            <person name="Zhu B."/>
            <person name="Gao Y."/>
            <person name="Zhang Y."/>
            <person name="Chen B."/>
            <person name="Luo J."/>
            <person name="Deng Z."/>
            <person name="Chen X."/>
            <person name="Wang L."/>
            <person name="Chen S."/>
        </authorList>
    </citation>
    <scope>NUCLEOTIDE SEQUENCE [LARGE SCALE GENOMIC DNA]</scope>
    <source>
        <strain evidence="1 2">JCM 10635</strain>
    </source>
</reference>
<protein>
    <submittedName>
        <fullName evidence="1">Uncharacterized protein</fullName>
    </submittedName>
</protein>
<accession>A0A4D6HNI2</accession>
<dbReference type="EMBL" id="CP031305">
    <property type="protein sequence ID" value="QCC55533.1"/>
    <property type="molecule type" value="Genomic_DNA"/>
</dbReference>
<name>A0A4D6HNI2_9EURY</name>
<organism evidence="1 2">
    <name type="scientific">Natronorubrum bangense</name>
    <dbReference type="NCBI Taxonomy" id="61858"/>
    <lineage>
        <taxon>Archaea</taxon>
        <taxon>Methanobacteriati</taxon>
        <taxon>Methanobacteriota</taxon>
        <taxon>Stenosarchaea group</taxon>
        <taxon>Halobacteria</taxon>
        <taxon>Halobacteriales</taxon>
        <taxon>Natrialbaceae</taxon>
        <taxon>Natronorubrum</taxon>
    </lineage>
</organism>